<dbReference type="RefSeq" id="WP_151862051.1">
    <property type="nucleotide sequence ID" value="NZ_WBZC01000058.1"/>
</dbReference>
<dbReference type="PANTHER" id="PTHR37804:SF1">
    <property type="entry name" value="CDAA REGULATORY PROTEIN CDAR"/>
    <property type="match status" value="1"/>
</dbReference>
<reference evidence="1 2" key="1">
    <citation type="submission" date="2019-10" db="EMBL/GenBank/DDBJ databases">
        <title>Alkaliphilus serpentinus sp. nov. and Alkaliphilus pronyensis sp. nov., two novel anaerobic alkaliphilic species isolated from the serpentinized-hosted hydrothermal field of the Prony Bay (New Caledonia).</title>
        <authorList>
            <person name="Postec A."/>
        </authorList>
    </citation>
    <scope>NUCLEOTIDE SEQUENCE [LARGE SCALE GENOMIC DNA]</scope>
    <source>
        <strain evidence="1 2">LacV</strain>
    </source>
</reference>
<name>A0A6I0EX64_9FIRM</name>
<dbReference type="Gene3D" id="2.170.120.40">
    <property type="entry name" value="YbbR-like domain"/>
    <property type="match status" value="2"/>
</dbReference>
<dbReference type="EMBL" id="WBZC01000058">
    <property type="protein sequence ID" value="KAB3531279.1"/>
    <property type="molecule type" value="Genomic_DNA"/>
</dbReference>
<dbReference type="Gene3D" id="2.170.120.30">
    <property type="match status" value="2"/>
</dbReference>
<sequence>MNKLFTKNAMAKVISILFALVMWIYVMTDINPEITTSFNNVSVQLVGVDEIRQQDLVLIGDDKPTVNIKVTGRRDDIGKIAQRDFRPTADIRGYSAGINSIPVEILTPDNLTIDYSPKFVRVELEEIIRQQKEVNLIVDGSPRTGYIFGRPEYKPTSAWIEGPESSINAVSQIVATLNADDGHENIPASLPLKALNSRGVEVHGVDIQTEYIDVFMEVDRLRTVKVEPNIDASTIEGYQITEIDVVPEHITIRGQEEIVNPISIVETEFLQLVNLTETTKVSLPVILPEAATQLDESEVAVTITVEKIAEETFALSSDIISFSNLAEGYNVDRERLPETLEVIVSAPERIIEVLEERHFNLTIDLTGLGPGIHTVKPEVSLLRPFLDKINSIELIPESITVRIIE</sequence>
<dbReference type="InterPro" id="IPR012505">
    <property type="entry name" value="YbbR"/>
</dbReference>
<dbReference type="OrthoDB" id="2111604at2"/>
<gene>
    <name evidence="1" type="ORF">F8154_13005</name>
</gene>
<dbReference type="PANTHER" id="PTHR37804">
    <property type="entry name" value="CDAA REGULATORY PROTEIN CDAR"/>
    <property type="match status" value="1"/>
</dbReference>
<protein>
    <recommendedName>
        <fullName evidence="3">YbbR-like domain-containing protein</fullName>
    </recommendedName>
</protein>
<dbReference type="Proteomes" id="UP000432715">
    <property type="component" value="Unassembled WGS sequence"/>
</dbReference>
<dbReference type="InterPro" id="IPR053154">
    <property type="entry name" value="c-di-AMP_regulator"/>
</dbReference>
<organism evidence="1 2">
    <name type="scientific">Alkaliphilus pronyensis</name>
    <dbReference type="NCBI Taxonomy" id="1482732"/>
    <lineage>
        <taxon>Bacteria</taxon>
        <taxon>Bacillati</taxon>
        <taxon>Bacillota</taxon>
        <taxon>Clostridia</taxon>
        <taxon>Peptostreptococcales</taxon>
        <taxon>Natronincolaceae</taxon>
        <taxon>Alkaliphilus</taxon>
    </lineage>
</organism>
<evidence type="ECO:0000313" key="2">
    <source>
        <dbReference type="Proteomes" id="UP000432715"/>
    </source>
</evidence>
<comment type="caution">
    <text evidence="1">The sequence shown here is derived from an EMBL/GenBank/DDBJ whole genome shotgun (WGS) entry which is preliminary data.</text>
</comment>
<evidence type="ECO:0008006" key="3">
    <source>
        <dbReference type="Google" id="ProtNLM"/>
    </source>
</evidence>
<accession>A0A6I0EX64</accession>
<dbReference type="AlphaFoldDB" id="A0A6I0EX64"/>
<dbReference type="Pfam" id="PF07949">
    <property type="entry name" value="YbbR"/>
    <property type="match status" value="4"/>
</dbReference>
<evidence type="ECO:0000313" key="1">
    <source>
        <dbReference type="EMBL" id="KAB3531279.1"/>
    </source>
</evidence>
<proteinExistence type="predicted"/>
<keyword evidence="2" id="KW-1185">Reference proteome</keyword>